<dbReference type="Gene3D" id="3.30.470.20">
    <property type="entry name" value="ATP-grasp fold, B domain"/>
    <property type="match status" value="1"/>
</dbReference>
<dbReference type="RefSeq" id="WP_147803697.1">
    <property type="nucleotide sequence ID" value="NZ_CP144914.1"/>
</dbReference>
<keyword evidence="1" id="KW-0067">ATP-binding</keyword>
<dbReference type="Proteomes" id="UP000321816">
    <property type="component" value="Chromosome"/>
</dbReference>
<keyword evidence="4" id="KW-1185">Reference proteome</keyword>
<dbReference type="GO" id="GO:0046872">
    <property type="term" value="F:metal ion binding"/>
    <property type="evidence" value="ECO:0007669"/>
    <property type="project" value="InterPro"/>
</dbReference>
<feature type="domain" description="ATP-grasp" evidence="2">
    <location>
        <begin position="122"/>
        <end position="348"/>
    </location>
</feature>
<dbReference type="GO" id="GO:0043774">
    <property type="term" value="F:coenzyme F420-2 alpha-glutamyl ligase activity"/>
    <property type="evidence" value="ECO:0007669"/>
    <property type="project" value="TreeGrafter"/>
</dbReference>
<evidence type="ECO:0000256" key="1">
    <source>
        <dbReference type="PROSITE-ProRule" id="PRU00409"/>
    </source>
</evidence>
<evidence type="ECO:0000313" key="3">
    <source>
        <dbReference type="EMBL" id="WWD79643.1"/>
    </source>
</evidence>
<accession>A0A5C7F7H9</accession>
<proteinExistence type="predicted"/>
<gene>
    <name evidence="3" type="ORF">FTX54_014765</name>
</gene>
<organism evidence="3 4">
    <name type="scientific">Alkalicoccus halolimnae</name>
    <dbReference type="NCBI Taxonomy" id="1667239"/>
    <lineage>
        <taxon>Bacteria</taxon>
        <taxon>Bacillati</taxon>
        <taxon>Bacillota</taxon>
        <taxon>Bacilli</taxon>
        <taxon>Bacillales</taxon>
        <taxon>Bacillaceae</taxon>
        <taxon>Alkalicoccus</taxon>
    </lineage>
</organism>
<dbReference type="AlphaFoldDB" id="A0A5C7F7H9"/>
<dbReference type="InterPro" id="IPR013815">
    <property type="entry name" value="ATP_grasp_subdomain_1"/>
</dbReference>
<dbReference type="Pfam" id="PF14398">
    <property type="entry name" value="ATPgrasp_YheCD"/>
    <property type="match status" value="1"/>
</dbReference>
<name>A0A5C7F7H9_9BACI</name>
<evidence type="ECO:0000313" key="4">
    <source>
        <dbReference type="Proteomes" id="UP000321816"/>
    </source>
</evidence>
<dbReference type="KEGG" id="ahal:FTX54_014765"/>
<dbReference type="PROSITE" id="PS50975">
    <property type="entry name" value="ATP_GRASP"/>
    <property type="match status" value="1"/>
</dbReference>
<dbReference type="OrthoDB" id="7869153at2"/>
<dbReference type="PANTHER" id="PTHR21621">
    <property type="entry name" value="RIBOSOMAL PROTEIN S6 MODIFICATION PROTEIN"/>
    <property type="match status" value="1"/>
</dbReference>
<dbReference type="Gene3D" id="3.30.1490.20">
    <property type="entry name" value="ATP-grasp fold, A domain"/>
    <property type="match status" value="1"/>
</dbReference>
<dbReference type="GO" id="GO:0005524">
    <property type="term" value="F:ATP binding"/>
    <property type="evidence" value="ECO:0007669"/>
    <property type="project" value="UniProtKB-UniRule"/>
</dbReference>
<sequence length="360" mass="41899">MSKQYTEHNAKSAGPLLKVGMLRRRTKPSKSARSVAVACSHYGIEFFYFRPQDVNMESKKINGFFLVRDEWVRKSVDYPSVVDNSLPTKDTKELHEELEKHCIMTTHRIGSKNEIYEMLEKDGTFKHILIPYRMVHSKKDIDDFLTEYKEVILKPSKGNQGKRIYEAEKSNDGYNLHTDRKSELLSEKEMETMTEEQFKKRKYLVQPFIKSRTKEDHPFDIRIHTRRAKNGKWKWITLLPRIGMSNAITSNVNQGGAVSEWDSFLEVQFGDRGQEIKKNLIDIAENLPPCVQQFYDFPIDSMGIDIGIEPNGSLWFFEVNTSPGTKFFELEIAEARAQYYEYLEETSAKIPKAETVKEKP</sequence>
<keyword evidence="1" id="KW-0547">Nucleotide-binding</keyword>
<dbReference type="EMBL" id="CP144914">
    <property type="protein sequence ID" value="WWD79643.1"/>
    <property type="molecule type" value="Genomic_DNA"/>
</dbReference>
<dbReference type="GO" id="GO:0005737">
    <property type="term" value="C:cytoplasm"/>
    <property type="evidence" value="ECO:0007669"/>
    <property type="project" value="TreeGrafter"/>
</dbReference>
<dbReference type="InterPro" id="IPR026838">
    <property type="entry name" value="YheC/D"/>
</dbReference>
<dbReference type="SUPFAM" id="SSF56059">
    <property type="entry name" value="Glutathione synthetase ATP-binding domain-like"/>
    <property type="match status" value="1"/>
</dbReference>
<evidence type="ECO:0000259" key="2">
    <source>
        <dbReference type="PROSITE" id="PS50975"/>
    </source>
</evidence>
<protein>
    <submittedName>
        <fullName evidence="3">YheC/YheD family protein</fullName>
    </submittedName>
</protein>
<dbReference type="InterPro" id="IPR011761">
    <property type="entry name" value="ATP-grasp"/>
</dbReference>
<reference evidence="3 4" key="1">
    <citation type="submission" date="2024-01" db="EMBL/GenBank/DDBJ databases">
        <title>Complete Genome Sequence of Alkalicoccus halolimnae BZ-SZ-XJ29T, a Moderately Halophilic Bacterium Isolated from a Salt Lake.</title>
        <authorList>
            <person name="Zhao B."/>
        </authorList>
    </citation>
    <scope>NUCLEOTIDE SEQUENCE [LARGE SCALE GENOMIC DNA]</scope>
    <source>
        <strain evidence="3 4">BZ-SZ-XJ29</strain>
    </source>
</reference>
<dbReference type="PANTHER" id="PTHR21621:SF2">
    <property type="entry name" value="COENZYME GAMMA-F420-2:ALPHA-L-GLUTAMATE LIGASE"/>
    <property type="match status" value="1"/>
</dbReference>